<keyword evidence="1" id="KW-1133">Transmembrane helix</keyword>
<name>A0A2M9D3C9_9MICO</name>
<dbReference type="Proteomes" id="UP000231742">
    <property type="component" value="Unassembled WGS sequence"/>
</dbReference>
<feature type="transmembrane region" description="Helical" evidence="1">
    <location>
        <begin position="46"/>
        <end position="72"/>
    </location>
</feature>
<dbReference type="AlphaFoldDB" id="A0A2M9D3C9"/>
<protein>
    <submittedName>
        <fullName evidence="2">Uncharacterized protein</fullName>
    </submittedName>
</protein>
<accession>A0A2M9D3C9</accession>
<evidence type="ECO:0000313" key="3">
    <source>
        <dbReference type="Proteomes" id="UP000231742"/>
    </source>
</evidence>
<evidence type="ECO:0000313" key="2">
    <source>
        <dbReference type="EMBL" id="PJJ78692.1"/>
    </source>
</evidence>
<sequence>MLAVFAAMGAYFSLGVFIGGLFEFSGDWTGPLKVDTRTFDWDFAQAWHFFVPVGSILLLSVIGMFGSLIHIVMNPRDGRSTPPTRDK</sequence>
<reference evidence="2 3" key="1">
    <citation type="submission" date="2017-11" db="EMBL/GenBank/DDBJ databases">
        <title>Genomic Encyclopedia of Archaeal and Bacterial Type Strains, Phase II (KMG-II): From Individual Species to Whole Genera.</title>
        <authorList>
            <person name="Goeker M."/>
        </authorList>
    </citation>
    <scope>NUCLEOTIDE SEQUENCE [LARGE SCALE GENOMIC DNA]</scope>
    <source>
        <strain evidence="2 3">DSM 16400</strain>
    </source>
</reference>
<comment type="caution">
    <text evidence="2">The sequence shown here is derived from an EMBL/GenBank/DDBJ whole genome shotgun (WGS) entry which is preliminary data.</text>
</comment>
<keyword evidence="1" id="KW-0812">Transmembrane</keyword>
<keyword evidence="3" id="KW-1185">Reference proteome</keyword>
<gene>
    <name evidence="2" type="ORF">CLV85_2270</name>
</gene>
<dbReference type="EMBL" id="PGFH01000002">
    <property type="protein sequence ID" value="PJJ78692.1"/>
    <property type="molecule type" value="Genomic_DNA"/>
</dbReference>
<proteinExistence type="predicted"/>
<feature type="transmembrane region" description="Helical" evidence="1">
    <location>
        <begin position="7"/>
        <end position="26"/>
    </location>
</feature>
<dbReference type="RefSeq" id="WP_100389713.1">
    <property type="nucleotide sequence ID" value="NZ_BMZU01000003.1"/>
</dbReference>
<organism evidence="2 3">
    <name type="scientific">Salinibacterium amurskyense</name>
    <dbReference type="NCBI Taxonomy" id="205941"/>
    <lineage>
        <taxon>Bacteria</taxon>
        <taxon>Bacillati</taxon>
        <taxon>Actinomycetota</taxon>
        <taxon>Actinomycetes</taxon>
        <taxon>Micrococcales</taxon>
        <taxon>Microbacteriaceae</taxon>
        <taxon>Salinibacterium</taxon>
    </lineage>
</organism>
<evidence type="ECO:0000256" key="1">
    <source>
        <dbReference type="SAM" id="Phobius"/>
    </source>
</evidence>
<keyword evidence="1" id="KW-0472">Membrane</keyword>